<feature type="non-terminal residue" evidence="1">
    <location>
        <position position="1"/>
    </location>
</feature>
<name>A0A423UPW0_STRGL</name>
<evidence type="ECO:0000313" key="2">
    <source>
        <dbReference type="Proteomes" id="UP000285596"/>
    </source>
</evidence>
<evidence type="ECO:0000313" key="1">
    <source>
        <dbReference type="EMBL" id="ROV64376.1"/>
    </source>
</evidence>
<accession>A0A423UPW0</accession>
<reference evidence="1 2" key="1">
    <citation type="submission" date="2018-08" db="EMBL/GenBank/DDBJ databases">
        <title>Streptomyces globisporus 1912-4Crt, whole genome shotgun sequence.</title>
        <authorList>
            <person name="Matselyukh B."/>
        </authorList>
    </citation>
    <scope>NUCLEOTIDE SEQUENCE [LARGE SCALE GENOMIC DNA]</scope>
    <source>
        <strain evidence="1 2">1912-4Crt</strain>
    </source>
</reference>
<organism evidence="1 2">
    <name type="scientific">Streptomyces globisporus</name>
    <dbReference type="NCBI Taxonomy" id="1908"/>
    <lineage>
        <taxon>Bacteria</taxon>
        <taxon>Bacillati</taxon>
        <taxon>Actinomycetota</taxon>
        <taxon>Actinomycetes</taxon>
        <taxon>Kitasatosporales</taxon>
        <taxon>Streptomycetaceae</taxon>
        <taxon>Streptomyces</taxon>
    </lineage>
</organism>
<gene>
    <name evidence="1" type="ORF">D3105_33165</name>
</gene>
<dbReference type="EMBL" id="QWFA01000339">
    <property type="protein sequence ID" value="ROV64376.1"/>
    <property type="molecule type" value="Genomic_DNA"/>
</dbReference>
<protein>
    <submittedName>
        <fullName evidence="1">Urease accessory protein UreD</fullName>
    </submittedName>
</protein>
<dbReference type="Proteomes" id="UP000285596">
    <property type="component" value="Unassembled WGS sequence"/>
</dbReference>
<comment type="caution">
    <text evidence="1">The sequence shown here is derived from an EMBL/GenBank/DDBJ whole genome shotgun (WGS) entry which is preliminary data.</text>
</comment>
<dbReference type="AlphaFoldDB" id="A0A423UPW0"/>
<sequence length="55" mass="5750">ARLLGPTAALTPLAGPAVLVTAVAADARLLRGILDDAMRELLDGLKKSFEEGFED</sequence>
<proteinExistence type="predicted"/>